<keyword evidence="2" id="KW-1185">Reference proteome</keyword>
<dbReference type="RefSeq" id="WP_235068654.1">
    <property type="nucleotide sequence ID" value="NZ_JAKFGM010000003.1"/>
</dbReference>
<dbReference type="AlphaFoldDB" id="A0A9X1U6A2"/>
<proteinExistence type="predicted"/>
<dbReference type="Proteomes" id="UP001139410">
    <property type="component" value="Unassembled WGS sequence"/>
</dbReference>
<evidence type="ECO:0000313" key="1">
    <source>
        <dbReference type="EMBL" id="MCF2515951.1"/>
    </source>
</evidence>
<dbReference type="EMBL" id="JAKFGM010000003">
    <property type="protein sequence ID" value="MCF2515951.1"/>
    <property type="molecule type" value="Genomic_DNA"/>
</dbReference>
<reference evidence="1" key="1">
    <citation type="submission" date="2022-01" db="EMBL/GenBank/DDBJ databases">
        <authorList>
            <person name="Jo J.-H."/>
            <person name="Im W.-T."/>
        </authorList>
    </citation>
    <scope>NUCLEOTIDE SEQUENCE</scope>
    <source>
        <strain evidence="1">G124</strain>
    </source>
</reference>
<gene>
    <name evidence="1" type="ORF">LVY65_12885</name>
</gene>
<accession>A0A9X1U6A2</accession>
<organism evidence="1 2">
    <name type="scientific">Sphingomonas cremea</name>
    <dbReference type="NCBI Taxonomy" id="2904799"/>
    <lineage>
        <taxon>Bacteria</taxon>
        <taxon>Pseudomonadati</taxon>
        <taxon>Pseudomonadota</taxon>
        <taxon>Alphaproteobacteria</taxon>
        <taxon>Sphingomonadales</taxon>
        <taxon>Sphingomonadaceae</taxon>
        <taxon>Sphingomonas</taxon>
    </lineage>
</organism>
<sequence>MDIQPLPDRWTDDAGWLAQAIDPNSRLIRLVQMNEAAYRAASFLDDRMMQPGIESRICALNEALSVAAKLPRDDARWIFHIGHVGSTLIARLLGELDSVLSVREPRSLRDLSAAGFEERAELGAALGRLFARTFAAEQFALVKATSFVSEMAQLLVAPGASALLLYATPANYIASILAGENSVKELAALDSTRRERLRSRSIELTDFDCSNAHRAALAWACEMTSLESSAENLADRRIFWADFDRMLDDMPGWIGRCAAEFGFAVSPGRIEEIVAGPLMRRYSKALEYDYSPSLRAELLADATRRHGRDIDAAIAALSSAAESLPLLARALNRAERES</sequence>
<protein>
    <submittedName>
        <fullName evidence="1">Uncharacterized protein</fullName>
    </submittedName>
</protein>
<name>A0A9X1U6A2_9SPHN</name>
<evidence type="ECO:0000313" key="2">
    <source>
        <dbReference type="Proteomes" id="UP001139410"/>
    </source>
</evidence>
<comment type="caution">
    <text evidence="1">The sequence shown here is derived from an EMBL/GenBank/DDBJ whole genome shotgun (WGS) entry which is preliminary data.</text>
</comment>